<proteinExistence type="predicted"/>
<name>A0A1T4XVC3_9GAMM</name>
<sequence>MSQYSTLNSMGVQNPLQIIGYTLTQPLPDMDILRIRYERPKGSFLPVVRSYTFGRSQRTQVSDGAMNQAALIFEISPVLSKAILELDSIVQAKQDRSELKLQILGELERVQEELNAELNSLRQLIERLDS</sequence>
<dbReference type="AlphaFoldDB" id="A0A1T4XVC3"/>
<evidence type="ECO:0008006" key="3">
    <source>
        <dbReference type="Google" id="ProtNLM"/>
    </source>
</evidence>
<dbReference type="Pfam" id="PF11944">
    <property type="entry name" value="DUF3461"/>
    <property type="match status" value="1"/>
</dbReference>
<reference evidence="1 2" key="1">
    <citation type="submission" date="2017-02" db="EMBL/GenBank/DDBJ databases">
        <authorList>
            <person name="Peterson S.W."/>
        </authorList>
    </citation>
    <scope>NUCLEOTIDE SEQUENCE [LARGE SCALE GENOMIC DNA]</scope>
    <source>
        <strain evidence="1 2">ATCC 49788</strain>
    </source>
</reference>
<keyword evidence="2" id="KW-1185">Reference proteome</keyword>
<dbReference type="EMBL" id="FUYB01000023">
    <property type="protein sequence ID" value="SKA93001.1"/>
    <property type="molecule type" value="Genomic_DNA"/>
</dbReference>
<organism evidence="1 2">
    <name type="scientific">Thiothrix eikelboomii</name>
    <dbReference type="NCBI Taxonomy" id="92487"/>
    <lineage>
        <taxon>Bacteria</taxon>
        <taxon>Pseudomonadati</taxon>
        <taxon>Pseudomonadota</taxon>
        <taxon>Gammaproteobacteria</taxon>
        <taxon>Thiotrichales</taxon>
        <taxon>Thiotrichaceae</taxon>
        <taxon>Thiothrix</taxon>
    </lineage>
</organism>
<dbReference type="STRING" id="92487.SAMN02745130_03454"/>
<dbReference type="Proteomes" id="UP000190460">
    <property type="component" value="Unassembled WGS sequence"/>
</dbReference>
<evidence type="ECO:0000313" key="1">
    <source>
        <dbReference type="EMBL" id="SKA93001.1"/>
    </source>
</evidence>
<accession>A0A1T4XVC3</accession>
<dbReference type="OrthoDB" id="5624524at2"/>
<evidence type="ECO:0000313" key="2">
    <source>
        <dbReference type="Proteomes" id="UP000190460"/>
    </source>
</evidence>
<protein>
    <recommendedName>
        <fullName evidence="3">DUF3461 family protein</fullName>
    </recommendedName>
</protein>
<dbReference type="InterPro" id="IPR020911">
    <property type="entry name" value="UPF0325"/>
</dbReference>
<gene>
    <name evidence="1" type="ORF">SAMN02745130_03454</name>
</gene>